<sequence length="540" mass="60373">MSAMDTVSFPTRFHRKRAERFNKKIKQAQQHAAKVAVFGTVSAGSLLKEDGERITQNDILSEVDIGSATKRFDITLPGGPYVLDYSRNGRYIAYCGKSGNVAAFDWLTKKLLFEINVGHECKDVKFLHQETFVSVAEPNSVSIYDNQGLEIHCLKQLNQILRLEFLPYHFLLVSSAANGFIYYLDCTTGCIVSTVPTYMGRLGVMCSNPANGVILTGHNNGSVTMWLPSEKCAVIKMFTHHNGLTDIACDKTGMYLATCALDRKLKIWDIRSTYDPLSEIRLPLSATCLAYSQQGLLALGAGNTIQVLNDPHLGLAVSESELLRCETITDSVNRRVLSNTYLSHYAVRPVCRVRFCPYEDVLGLGTNGGISSILCPGSAEPNYDALEENPFAGKRYRQEREVRRLLDKVPYTMISLNSVVGKVRREDILEEWEKKKATLLGEPVKVEMPKVRKNKQKGRSKASMIESRKQNIRFERKMFTIKSALGVPGVTDSQPREKLEKSKNQASTKLKKPSEALITKKKLAKKRLHSALDVLIPAKE</sequence>
<dbReference type="InterPro" id="IPR015943">
    <property type="entry name" value="WD40/YVTN_repeat-like_dom_sf"/>
</dbReference>
<evidence type="ECO:0000256" key="1">
    <source>
        <dbReference type="ARBA" id="ARBA00004604"/>
    </source>
</evidence>
<keyword evidence="2" id="KW-0698">rRNA processing</keyword>
<dbReference type="SUPFAM" id="SSF50978">
    <property type="entry name" value="WD40 repeat-like"/>
    <property type="match status" value="1"/>
</dbReference>
<keyword evidence="3 6" id="KW-0853">WD repeat</keyword>
<dbReference type="FunFam" id="2.130.10.10:FF:000378">
    <property type="entry name" value="U3 small nucleolar RNA-associated protein 7"/>
    <property type="match status" value="1"/>
</dbReference>
<dbReference type="InterPro" id="IPR012952">
    <property type="entry name" value="BING4_C_dom"/>
</dbReference>
<dbReference type="InterPro" id="IPR036322">
    <property type="entry name" value="WD40_repeat_dom_sf"/>
</dbReference>
<dbReference type="AlphaFoldDB" id="A0A5J4NY60"/>
<evidence type="ECO:0000256" key="3">
    <source>
        <dbReference type="ARBA" id="ARBA00022574"/>
    </source>
</evidence>
<dbReference type="Pfam" id="PF00400">
    <property type="entry name" value="WD40"/>
    <property type="match status" value="1"/>
</dbReference>
<dbReference type="InterPro" id="IPR019775">
    <property type="entry name" value="WD40_repeat_CS"/>
</dbReference>
<dbReference type="PANTHER" id="PTHR14085:SF3">
    <property type="entry name" value="WD REPEAT-CONTAINING PROTEIN 46"/>
    <property type="match status" value="1"/>
</dbReference>
<reference evidence="9 10" key="1">
    <citation type="journal article" date="2019" name="Gigascience">
        <title>Whole-genome sequence of the oriental lung fluke Paragonimus westermani.</title>
        <authorList>
            <person name="Oey H."/>
            <person name="Zakrzewski M."/>
            <person name="Narain K."/>
            <person name="Devi K.R."/>
            <person name="Agatsuma T."/>
            <person name="Nawaratna S."/>
            <person name="Gobert G.N."/>
            <person name="Jones M.K."/>
            <person name="Ragan M.A."/>
            <person name="McManus D.P."/>
            <person name="Krause L."/>
        </authorList>
    </citation>
    <scope>NUCLEOTIDE SEQUENCE [LARGE SCALE GENOMIC DNA]</scope>
    <source>
        <strain evidence="9 10">IND2009</strain>
    </source>
</reference>
<feature type="repeat" description="WD" evidence="6">
    <location>
        <begin position="237"/>
        <end position="272"/>
    </location>
</feature>
<evidence type="ECO:0000256" key="4">
    <source>
        <dbReference type="ARBA" id="ARBA00022737"/>
    </source>
</evidence>
<dbReference type="EMBL" id="QNGE01000411">
    <property type="protein sequence ID" value="KAA3680556.1"/>
    <property type="molecule type" value="Genomic_DNA"/>
</dbReference>
<evidence type="ECO:0000256" key="2">
    <source>
        <dbReference type="ARBA" id="ARBA00022552"/>
    </source>
</evidence>
<dbReference type="SMART" id="SM01033">
    <property type="entry name" value="BING4CT"/>
    <property type="match status" value="1"/>
</dbReference>
<dbReference type="PANTHER" id="PTHR14085">
    <property type="entry name" value="WD-REPEAT PROTEIN BING4"/>
    <property type="match status" value="1"/>
</dbReference>
<evidence type="ECO:0000259" key="8">
    <source>
        <dbReference type="SMART" id="SM01033"/>
    </source>
</evidence>
<dbReference type="Gene3D" id="2.130.10.10">
    <property type="entry name" value="YVTN repeat-like/Quinoprotein amine dehydrogenase"/>
    <property type="match status" value="2"/>
</dbReference>
<organism evidence="9 10">
    <name type="scientific">Paragonimus westermani</name>
    <dbReference type="NCBI Taxonomy" id="34504"/>
    <lineage>
        <taxon>Eukaryota</taxon>
        <taxon>Metazoa</taxon>
        <taxon>Spiralia</taxon>
        <taxon>Lophotrochozoa</taxon>
        <taxon>Platyhelminthes</taxon>
        <taxon>Trematoda</taxon>
        <taxon>Digenea</taxon>
        <taxon>Plagiorchiida</taxon>
        <taxon>Troglotremata</taxon>
        <taxon>Troglotrematidae</taxon>
        <taxon>Paragonimus</taxon>
    </lineage>
</organism>
<dbReference type="PROSITE" id="PS50082">
    <property type="entry name" value="WD_REPEATS_2"/>
    <property type="match status" value="1"/>
</dbReference>
<dbReference type="InterPro" id="IPR001680">
    <property type="entry name" value="WD40_rpt"/>
</dbReference>
<name>A0A5J4NY60_9TREM</name>
<dbReference type="GO" id="GO:0030686">
    <property type="term" value="C:90S preribosome"/>
    <property type="evidence" value="ECO:0007669"/>
    <property type="project" value="TreeGrafter"/>
</dbReference>
<keyword evidence="10" id="KW-1185">Reference proteome</keyword>
<keyword evidence="5" id="KW-0539">Nucleus</keyword>
<dbReference type="PROSITE" id="PS00678">
    <property type="entry name" value="WD_REPEATS_1"/>
    <property type="match status" value="1"/>
</dbReference>
<evidence type="ECO:0000256" key="5">
    <source>
        <dbReference type="ARBA" id="ARBA00023242"/>
    </source>
</evidence>
<dbReference type="SMART" id="SM00320">
    <property type="entry name" value="WD40"/>
    <property type="match status" value="5"/>
</dbReference>
<evidence type="ECO:0000256" key="6">
    <source>
        <dbReference type="PROSITE-ProRule" id="PRU00221"/>
    </source>
</evidence>
<proteinExistence type="predicted"/>
<feature type="domain" description="BING4 C-terminal" evidence="8">
    <location>
        <begin position="340"/>
        <end position="418"/>
    </location>
</feature>
<comment type="subcellular location">
    <subcellularLocation>
        <location evidence="1">Nucleus</location>
        <location evidence="1">Nucleolus</location>
    </subcellularLocation>
</comment>
<accession>A0A5J4NY60</accession>
<protein>
    <submittedName>
        <fullName evidence="9">U3 small nucleolar RNA-associated protein 7</fullName>
    </submittedName>
</protein>
<feature type="compositionally biased region" description="Basic and acidic residues" evidence="7">
    <location>
        <begin position="494"/>
        <end position="503"/>
    </location>
</feature>
<gene>
    <name evidence="9" type="ORF">DEA37_0010481</name>
</gene>
<feature type="region of interest" description="Disordered" evidence="7">
    <location>
        <begin position="487"/>
        <end position="512"/>
    </location>
</feature>
<dbReference type="GO" id="GO:0000462">
    <property type="term" value="P:maturation of SSU-rRNA from tricistronic rRNA transcript (SSU-rRNA, 5.8S rRNA, LSU-rRNA)"/>
    <property type="evidence" value="ECO:0007669"/>
    <property type="project" value="TreeGrafter"/>
</dbReference>
<dbReference type="GO" id="GO:0032040">
    <property type="term" value="C:small-subunit processome"/>
    <property type="evidence" value="ECO:0007669"/>
    <property type="project" value="TreeGrafter"/>
</dbReference>
<dbReference type="Proteomes" id="UP000324629">
    <property type="component" value="Unassembled WGS sequence"/>
</dbReference>
<dbReference type="PROSITE" id="PS50294">
    <property type="entry name" value="WD_REPEATS_REGION"/>
    <property type="match status" value="1"/>
</dbReference>
<dbReference type="InterPro" id="IPR040315">
    <property type="entry name" value="WDR46/Utp7"/>
</dbReference>
<evidence type="ECO:0000313" key="9">
    <source>
        <dbReference type="EMBL" id="KAA3680556.1"/>
    </source>
</evidence>
<keyword evidence="4" id="KW-0677">Repeat</keyword>
<dbReference type="Pfam" id="PF08149">
    <property type="entry name" value="BING4CT"/>
    <property type="match status" value="1"/>
</dbReference>
<comment type="caution">
    <text evidence="9">The sequence shown here is derived from an EMBL/GenBank/DDBJ whole genome shotgun (WGS) entry which is preliminary data.</text>
</comment>
<evidence type="ECO:0000313" key="10">
    <source>
        <dbReference type="Proteomes" id="UP000324629"/>
    </source>
</evidence>
<evidence type="ECO:0000256" key="7">
    <source>
        <dbReference type="SAM" id="MobiDB-lite"/>
    </source>
</evidence>